<dbReference type="OrthoDB" id="9801773at2"/>
<gene>
    <name evidence="4" type="ordered locus">Desor_2166</name>
</gene>
<dbReference type="InterPro" id="IPR036291">
    <property type="entry name" value="NAD(P)-bd_dom_sf"/>
</dbReference>
<dbReference type="AlphaFoldDB" id="G7W8R0"/>
<feature type="domain" description="DUF1731" evidence="3">
    <location>
        <begin position="254"/>
        <end position="299"/>
    </location>
</feature>
<feature type="domain" description="NAD-dependent epimerase/dehydratase" evidence="2">
    <location>
        <begin position="3"/>
        <end position="219"/>
    </location>
</feature>
<proteinExistence type="inferred from homology"/>
<reference evidence="4 5" key="2">
    <citation type="journal article" date="2012" name="J. Bacteriol.">
        <title>Complete genome sequences of Desulfosporosinus orientis DSM765T, Desulfosporosinus youngiae DSM17734T, Desulfosporosinus meridiei DSM13257T, and Desulfosporosinus acidiphilus DSM22704T.</title>
        <authorList>
            <person name="Pester M."/>
            <person name="Brambilla E."/>
            <person name="Alazard D."/>
            <person name="Rattei T."/>
            <person name="Weinmaier T."/>
            <person name="Han J."/>
            <person name="Lucas S."/>
            <person name="Lapidus A."/>
            <person name="Cheng J.F."/>
            <person name="Goodwin L."/>
            <person name="Pitluck S."/>
            <person name="Peters L."/>
            <person name="Ovchinnikova G."/>
            <person name="Teshima H."/>
            <person name="Detter J.C."/>
            <person name="Han C.S."/>
            <person name="Tapia R."/>
            <person name="Land M.L."/>
            <person name="Hauser L."/>
            <person name="Kyrpides N.C."/>
            <person name="Ivanova N.N."/>
            <person name="Pagani I."/>
            <person name="Huntmann M."/>
            <person name="Wei C.L."/>
            <person name="Davenport K.W."/>
            <person name="Daligault H."/>
            <person name="Chain P.S."/>
            <person name="Chen A."/>
            <person name="Mavromatis K."/>
            <person name="Markowitz V."/>
            <person name="Szeto E."/>
            <person name="Mikhailova N."/>
            <person name="Pati A."/>
            <person name="Wagner M."/>
            <person name="Woyke T."/>
            <person name="Ollivier B."/>
            <person name="Klenk H.P."/>
            <person name="Spring S."/>
            <person name="Loy A."/>
        </authorList>
    </citation>
    <scope>NUCLEOTIDE SEQUENCE [LARGE SCALE GENOMIC DNA]</scope>
    <source>
        <strain evidence="5">ATCC 19365 / DSM 765 / NCIMB 8382 / VKM B-1628</strain>
    </source>
</reference>
<evidence type="ECO:0000313" key="5">
    <source>
        <dbReference type="Proteomes" id="UP000006346"/>
    </source>
</evidence>
<dbReference type="HOGENOM" id="CLU_047373_0_3_9"/>
<dbReference type="KEGG" id="dor:Desor_2166"/>
<dbReference type="CDD" id="cd05242">
    <property type="entry name" value="SDR_a8"/>
    <property type="match status" value="1"/>
</dbReference>
<accession>G7W8R0</accession>
<reference evidence="5" key="1">
    <citation type="submission" date="2011-11" db="EMBL/GenBank/DDBJ databases">
        <title>Complete sequence of Desulfosporosinus orientis DSM 765.</title>
        <authorList>
            <person name="Lucas S."/>
            <person name="Han J."/>
            <person name="Lapidus A."/>
            <person name="Cheng J.-F."/>
            <person name="Goodwin L."/>
            <person name="Pitluck S."/>
            <person name="Peters L."/>
            <person name="Ovchinnikova G."/>
            <person name="Teshima H."/>
            <person name="Detter J.C."/>
            <person name="Han C."/>
            <person name="Tapia R."/>
            <person name="Land M."/>
            <person name="Hauser L."/>
            <person name="Kyrpides N."/>
            <person name="Ivanova N."/>
            <person name="Pagani I."/>
            <person name="Pester M."/>
            <person name="Spring S."/>
            <person name="Ollivier B."/>
            <person name="Rattei T."/>
            <person name="Klenk H.-P."/>
            <person name="Wagner M."/>
            <person name="Loy A."/>
            <person name="Woyke T."/>
        </authorList>
    </citation>
    <scope>NUCLEOTIDE SEQUENCE [LARGE SCALE GENOMIC DNA]</scope>
    <source>
        <strain evidence="5">ATCC 19365 / DSM 765 / NCIMB 8382 / VKM B-1628</strain>
    </source>
</reference>
<name>G7W8R0_DESOD</name>
<evidence type="ECO:0000256" key="1">
    <source>
        <dbReference type="ARBA" id="ARBA00009353"/>
    </source>
</evidence>
<dbReference type="eggNOG" id="COG1090">
    <property type="taxonomic scope" value="Bacteria"/>
</dbReference>
<dbReference type="SUPFAM" id="SSF51735">
    <property type="entry name" value="NAD(P)-binding Rossmann-fold domains"/>
    <property type="match status" value="1"/>
</dbReference>
<dbReference type="STRING" id="768706.Desor_2166"/>
<dbReference type="PANTHER" id="PTHR11092">
    <property type="entry name" value="SUGAR NUCLEOTIDE EPIMERASE RELATED"/>
    <property type="match status" value="1"/>
</dbReference>
<dbReference type="InterPro" id="IPR001509">
    <property type="entry name" value="Epimerase_deHydtase"/>
</dbReference>
<comment type="similarity">
    <text evidence="1">Belongs to the NAD(P)-dependent epimerase/dehydratase family. SDR39U1 subfamily.</text>
</comment>
<dbReference type="PANTHER" id="PTHR11092:SF0">
    <property type="entry name" value="EPIMERASE FAMILY PROTEIN SDR39U1"/>
    <property type="match status" value="1"/>
</dbReference>
<dbReference type="Proteomes" id="UP000006346">
    <property type="component" value="Chromosome"/>
</dbReference>
<dbReference type="PATRIC" id="fig|768706.3.peg.2184"/>
<dbReference type="Pfam" id="PF01370">
    <property type="entry name" value="Epimerase"/>
    <property type="match status" value="1"/>
</dbReference>
<dbReference type="Pfam" id="PF08338">
    <property type="entry name" value="DUF1731"/>
    <property type="match status" value="1"/>
</dbReference>
<dbReference type="InterPro" id="IPR010099">
    <property type="entry name" value="SDR39U1"/>
</dbReference>
<dbReference type="InterPro" id="IPR013549">
    <property type="entry name" value="DUF1731"/>
</dbReference>
<dbReference type="Gene3D" id="3.40.50.720">
    <property type="entry name" value="NAD(P)-binding Rossmann-like Domain"/>
    <property type="match status" value="1"/>
</dbReference>
<evidence type="ECO:0000259" key="3">
    <source>
        <dbReference type="Pfam" id="PF08338"/>
    </source>
</evidence>
<dbReference type="NCBIfam" id="TIGR01777">
    <property type="entry name" value="yfcH"/>
    <property type="match status" value="1"/>
</dbReference>
<dbReference type="EMBL" id="CP003108">
    <property type="protein sequence ID" value="AET67770.1"/>
    <property type="molecule type" value="Genomic_DNA"/>
</dbReference>
<organism evidence="4 5">
    <name type="scientific">Desulfosporosinus orientis (strain ATCC 19365 / DSM 765 / NCIMB 8382 / VKM B-1628 / Singapore I)</name>
    <name type="common">Desulfotomaculum orientis</name>
    <dbReference type="NCBI Taxonomy" id="768706"/>
    <lineage>
        <taxon>Bacteria</taxon>
        <taxon>Bacillati</taxon>
        <taxon>Bacillota</taxon>
        <taxon>Clostridia</taxon>
        <taxon>Eubacteriales</taxon>
        <taxon>Desulfitobacteriaceae</taxon>
        <taxon>Desulfosporosinus</taxon>
    </lineage>
</organism>
<keyword evidence="5" id="KW-1185">Reference proteome</keyword>
<evidence type="ECO:0000259" key="2">
    <source>
        <dbReference type="Pfam" id="PF01370"/>
    </source>
</evidence>
<evidence type="ECO:0000313" key="4">
    <source>
        <dbReference type="EMBL" id="AET67770.1"/>
    </source>
</evidence>
<protein>
    <submittedName>
        <fullName evidence="4">TIGR01777 family protein</fullName>
    </submittedName>
</protein>
<sequence>MKVLIFGGTGFLGRQLTEELLSCGYQVSVITRNRQSTAKKVASEVELLEWDNRSPLSSISNLEAIDGVINFAGESIGNRRWTDSVKQEILQSRINATRAIVKAINDGTIKPKVLINASAVGYYGPRQDEEITEGEAPGEDFLADVCRKWEAEAYKVHNPLTRVVTIRIGVVLGSQGALAKMVTPYKFYAGGPLGKGDQWLSWIHIQDLLRMLRFIIEEDQIKGPVNGTAPNPAAMKDFSKALGEVLGRPSWLSVPEFVLRIALGQMSEMLLHGQRVIPKKVIEAGFEFRFPDLKAAFEDALGNMQVV</sequence>
<dbReference type="RefSeq" id="WP_014184585.1">
    <property type="nucleotide sequence ID" value="NC_016584.1"/>
</dbReference>